<organism evidence="6">
    <name type="scientific">Camponotus floridanus</name>
    <name type="common">Florida carpenter ant</name>
    <dbReference type="NCBI Taxonomy" id="104421"/>
    <lineage>
        <taxon>Eukaryota</taxon>
        <taxon>Metazoa</taxon>
        <taxon>Ecdysozoa</taxon>
        <taxon>Arthropoda</taxon>
        <taxon>Hexapoda</taxon>
        <taxon>Insecta</taxon>
        <taxon>Pterygota</taxon>
        <taxon>Neoptera</taxon>
        <taxon>Endopterygota</taxon>
        <taxon>Hymenoptera</taxon>
        <taxon>Apocrita</taxon>
        <taxon>Aculeata</taxon>
        <taxon>Formicoidea</taxon>
        <taxon>Formicidae</taxon>
        <taxon>Formicinae</taxon>
        <taxon>Camponotus</taxon>
    </lineage>
</organism>
<dbReference type="Gene3D" id="2.80.10.50">
    <property type="match status" value="1"/>
</dbReference>
<dbReference type="InterPro" id="IPR013865">
    <property type="entry name" value="FAM32A"/>
</dbReference>
<protein>
    <submittedName>
        <fullName evidence="5">Protein FRG1-like protein</fullName>
    </submittedName>
</protein>
<dbReference type="PANTHER" id="PTHR12928:SF0">
    <property type="entry name" value="FSHD REGION GENE 1"/>
    <property type="match status" value="1"/>
</dbReference>
<evidence type="ECO:0000256" key="2">
    <source>
        <dbReference type="ARBA" id="ARBA00010878"/>
    </source>
</evidence>
<dbReference type="AlphaFoldDB" id="E1ZX93"/>
<accession>E1ZX93</accession>
<evidence type="ECO:0000313" key="6">
    <source>
        <dbReference type="Proteomes" id="UP000000311"/>
    </source>
</evidence>
<gene>
    <name evidence="5" type="ORF">EAG_14095</name>
</gene>
<dbReference type="PANTHER" id="PTHR12928">
    <property type="entry name" value="FRG1 PROTEIN"/>
    <property type="match status" value="1"/>
</dbReference>
<dbReference type="OrthoDB" id="5539371at2759"/>
<dbReference type="FunCoup" id="E1ZX93">
    <property type="interactions" value="1489"/>
</dbReference>
<sequence>MSEYEKVRTGKLKLKGEKSRSKKRKSKTQEKEREVTIENQDTIIHGGWWKVKNISEVTGTVAIEIGNQTYMKALDNGLFTLGAPHDEGEGPSPEEILTAFPISETKIALKSGYGKYLGVDKKGTVIGRNDADDKLAILNNTGCFISVTNDDDIICQNRTAGPSEFVVIRSIIQRSQSPSKDIPKEEQGSLADIEINYV</sequence>
<dbReference type="GO" id="GO:0071013">
    <property type="term" value="C:catalytic step 2 spliceosome"/>
    <property type="evidence" value="ECO:0007669"/>
    <property type="project" value="TreeGrafter"/>
</dbReference>
<evidence type="ECO:0000256" key="1">
    <source>
        <dbReference type="ARBA" id="ARBA00004604"/>
    </source>
</evidence>
<feature type="region of interest" description="Disordered" evidence="4">
    <location>
        <begin position="1"/>
        <end position="33"/>
    </location>
</feature>
<dbReference type="GO" id="GO:0055120">
    <property type="term" value="C:striated muscle dense body"/>
    <property type="evidence" value="ECO:0007669"/>
    <property type="project" value="TreeGrafter"/>
</dbReference>
<evidence type="ECO:0000256" key="3">
    <source>
        <dbReference type="ARBA" id="ARBA00023242"/>
    </source>
</evidence>
<name>E1ZX93_CAMFO</name>
<dbReference type="EMBL" id="GL435030">
    <property type="protein sequence ID" value="EFN74183.1"/>
    <property type="molecule type" value="Genomic_DNA"/>
</dbReference>
<dbReference type="Pfam" id="PF06229">
    <property type="entry name" value="FRG1"/>
    <property type="match status" value="1"/>
</dbReference>
<dbReference type="InterPro" id="IPR010414">
    <property type="entry name" value="FRG1"/>
</dbReference>
<dbReference type="CDD" id="cd23338">
    <property type="entry name" value="beta-trefoil_FSCN_FRG1"/>
    <property type="match status" value="1"/>
</dbReference>
<comment type="similarity">
    <text evidence="2">Belongs to the FRG1 family.</text>
</comment>
<keyword evidence="6" id="KW-1185">Reference proteome</keyword>
<reference evidence="5 6" key="1">
    <citation type="journal article" date="2010" name="Science">
        <title>Genomic comparison of the ants Camponotus floridanus and Harpegnathos saltator.</title>
        <authorList>
            <person name="Bonasio R."/>
            <person name="Zhang G."/>
            <person name="Ye C."/>
            <person name="Mutti N.S."/>
            <person name="Fang X."/>
            <person name="Qin N."/>
            <person name="Donahue G."/>
            <person name="Yang P."/>
            <person name="Li Q."/>
            <person name="Li C."/>
            <person name="Zhang P."/>
            <person name="Huang Z."/>
            <person name="Berger S.L."/>
            <person name="Reinberg D."/>
            <person name="Wang J."/>
            <person name="Liebig J."/>
        </authorList>
    </citation>
    <scope>NUCLEOTIDE SEQUENCE [LARGE SCALE GENOMIC DNA]</scope>
    <source>
        <strain evidence="6">C129</strain>
    </source>
</reference>
<dbReference type="InterPro" id="IPR008999">
    <property type="entry name" value="Actin-crosslinking"/>
</dbReference>
<keyword evidence="3" id="KW-0539">Nucleus</keyword>
<dbReference type="SUPFAM" id="SSF50405">
    <property type="entry name" value="Actin-crosslinking proteins"/>
    <property type="match status" value="1"/>
</dbReference>
<dbReference type="OMA" id="RECETSY"/>
<dbReference type="GO" id="GO:0005730">
    <property type="term" value="C:nucleolus"/>
    <property type="evidence" value="ECO:0007669"/>
    <property type="project" value="UniProtKB-SubCell"/>
</dbReference>
<dbReference type="InParanoid" id="E1ZX93"/>
<evidence type="ECO:0000256" key="4">
    <source>
        <dbReference type="SAM" id="MobiDB-lite"/>
    </source>
</evidence>
<dbReference type="Proteomes" id="UP000000311">
    <property type="component" value="Unassembled WGS sequence"/>
</dbReference>
<dbReference type="Pfam" id="PF08555">
    <property type="entry name" value="FAM32A"/>
    <property type="match status" value="1"/>
</dbReference>
<evidence type="ECO:0000313" key="5">
    <source>
        <dbReference type="EMBL" id="EFN74183.1"/>
    </source>
</evidence>
<dbReference type="GO" id="GO:0051015">
    <property type="term" value="F:actin filament binding"/>
    <property type="evidence" value="ECO:0007669"/>
    <property type="project" value="TreeGrafter"/>
</dbReference>
<proteinExistence type="inferred from homology"/>
<dbReference type="STRING" id="104421.E1ZX93"/>
<feature type="compositionally biased region" description="Basic and acidic residues" evidence="4">
    <location>
        <begin position="1"/>
        <end position="19"/>
    </location>
</feature>
<comment type="subcellular location">
    <subcellularLocation>
        <location evidence="1">Nucleus</location>
        <location evidence="1">Nucleolus</location>
    </subcellularLocation>
</comment>